<evidence type="ECO:0000313" key="1">
    <source>
        <dbReference type="EMBL" id="KAF5235095.1"/>
    </source>
</evidence>
<keyword evidence="2" id="KW-1185">Reference proteome</keyword>
<evidence type="ECO:0000313" key="2">
    <source>
        <dbReference type="Proteomes" id="UP000537989"/>
    </source>
</evidence>
<accession>A0AAN5Z8X4</accession>
<dbReference type="Proteomes" id="UP000537989">
    <property type="component" value="Unassembled WGS sequence"/>
</dbReference>
<protein>
    <submittedName>
        <fullName evidence="1">Uncharacterized protein</fullName>
    </submittedName>
</protein>
<name>A0AAN5Z8X4_FUSAU</name>
<dbReference type="AlphaFoldDB" id="A0AAN5Z8X4"/>
<dbReference type="EMBL" id="JAAMOD010000213">
    <property type="protein sequence ID" value="KAF5235095.1"/>
    <property type="molecule type" value="Genomic_DNA"/>
</dbReference>
<sequence length="134" mass="15017">MFSELYLTWRRFPAVRFLVHLGGLLESLSKMFPDAPGAIYRWATLENLNWLKELGILIFEKIQEVYEESTRHLANSDRAVNHRAIAARGAINPSLVSAGLPGLPDIELSLTEPPQTSADLNLTKSELSTAKQDR</sequence>
<organism evidence="1 2">
    <name type="scientific">Fusarium austroamericanum</name>
    <dbReference type="NCBI Taxonomy" id="282268"/>
    <lineage>
        <taxon>Eukaryota</taxon>
        <taxon>Fungi</taxon>
        <taxon>Dikarya</taxon>
        <taxon>Ascomycota</taxon>
        <taxon>Pezizomycotina</taxon>
        <taxon>Sordariomycetes</taxon>
        <taxon>Hypocreomycetidae</taxon>
        <taxon>Hypocreales</taxon>
        <taxon>Nectriaceae</taxon>
        <taxon>Fusarium</taxon>
    </lineage>
</organism>
<comment type="caution">
    <text evidence="1">The sequence shown here is derived from an EMBL/GenBank/DDBJ whole genome shotgun (WGS) entry which is preliminary data.</text>
</comment>
<reference evidence="1 2" key="1">
    <citation type="submission" date="2020-02" db="EMBL/GenBank/DDBJ databases">
        <title>Identification and distribution of gene clusters putatively required for synthesis of sphingolipid metabolism inhibitors in phylogenetically diverse species of the filamentous fungus Fusarium.</title>
        <authorList>
            <person name="Kim H.-S."/>
            <person name="Busman M."/>
            <person name="Brown D.W."/>
            <person name="Divon H."/>
            <person name="Uhlig S."/>
            <person name="Proctor R.H."/>
        </authorList>
    </citation>
    <scope>NUCLEOTIDE SEQUENCE [LARGE SCALE GENOMIC DNA]</scope>
    <source>
        <strain evidence="1 2">NRRL 2903</strain>
    </source>
</reference>
<gene>
    <name evidence="1" type="ORF">FAUST_7298</name>
</gene>
<proteinExistence type="predicted"/>